<evidence type="ECO:0000313" key="2">
    <source>
        <dbReference type="EMBL" id="OAE32137.1"/>
    </source>
</evidence>
<comment type="caution">
    <text evidence="2">The sequence shown here is derived from an EMBL/GenBank/DDBJ whole genome shotgun (WGS) entry which is preliminary data.</text>
</comment>
<protein>
    <submittedName>
        <fullName evidence="2">Uncharacterized protein</fullName>
    </submittedName>
</protein>
<evidence type="ECO:0000256" key="1">
    <source>
        <dbReference type="SAM" id="MobiDB-lite"/>
    </source>
</evidence>
<reference evidence="2" key="1">
    <citation type="submission" date="2016-03" db="EMBL/GenBank/DDBJ databases">
        <title>Mechanisms controlling the formation of the plant cell surface in tip-growing cells are functionally conserved among land plants.</title>
        <authorList>
            <person name="Honkanen S."/>
            <person name="Jones V.A."/>
            <person name="Morieri G."/>
            <person name="Champion C."/>
            <person name="Hetherington A.J."/>
            <person name="Kelly S."/>
            <person name="Saint-Marcoux D."/>
            <person name="Proust H."/>
            <person name="Prescott H."/>
            <person name="Dolan L."/>
        </authorList>
    </citation>
    <scope>NUCLEOTIDE SEQUENCE [LARGE SCALE GENOMIC DNA]</scope>
    <source>
        <tissue evidence="2">Whole gametophyte</tissue>
    </source>
</reference>
<proteinExistence type="predicted"/>
<feature type="compositionally biased region" description="Basic and acidic residues" evidence="1">
    <location>
        <begin position="46"/>
        <end position="55"/>
    </location>
</feature>
<name>A0A176WG85_MARPO</name>
<dbReference type="Proteomes" id="UP000077202">
    <property type="component" value="Unassembled WGS sequence"/>
</dbReference>
<sequence length="86" mass="9552">MPIDFRGTVTVAKFFPTEPMDRDAASRCPELAARSRSMALVAHNSEHTGCRKHGQDSNQAGQSVKGWDSARGTYYHSSRLILFEPI</sequence>
<feature type="region of interest" description="Disordered" evidence="1">
    <location>
        <begin position="46"/>
        <end position="65"/>
    </location>
</feature>
<dbReference type="AlphaFoldDB" id="A0A176WG85"/>
<evidence type="ECO:0000313" key="3">
    <source>
        <dbReference type="Proteomes" id="UP000077202"/>
    </source>
</evidence>
<gene>
    <name evidence="2" type="ORF">AXG93_2912s1270</name>
</gene>
<keyword evidence="3" id="KW-1185">Reference proteome</keyword>
<dbReference type="EMBL" id="LVLJ01000884">
    <property type="protein sequence ID" value="OAE32137.1"/>
    <property type="molecule type" value="Genomic_DNA"/>
</dbReference>
<accession>A0A176WG85</accession>
<organism evidence="2 3">
    <name type="scientific">Marchantia polymorpha subsp. ruderalis</name>
    <dbReference type="NCBI Taxonomy" id="1480154"/>
    <lineage>
        <taxon>Eukaryota</taxon>
        <taxon>Viridiplantae</taxon>
        <taxon>Streptophyta</taxon>
        <taxon>Embryophyta</taxon>
        <taxon>Marchantiophyta</taxon>
        <taxon>Marchantiopsida</taxon>
        <taxon>Marchantiidae</taxon>
        <taxon>Marchantiales</taxon>
        <taxon>Marchantiaceae</taxon>
        <taxon>Marchantia</taxon>
    </lineage>
</organism>